<evidence type="ECO:0008006" key="16">
    <source>
        <dbReference type="Google" id="ProtNLM"/>
    </source>
</evidence>
<dbReference type="GO" id="GO:0005886">
    <property type="term" value="C:plasma membrane"/>
    <property type="evidence" value="ECO:0007669"/>
    <property type="project" value="TreeGrafter"/>
</dbReference>
<dbReference type="Proteomes" id="UP001430953">
    <property type="component" value="Unassembled WGS sequence"/>
</dbReference>
<evidence type="ECO:0000256" key="12">
    <source>
        <dbReference type="RuleBase" id="RU000679"/>
    </source>
</evidence>
<keyword evidence="3 12" id="KW-0813">Transport</keyword>
<keyword evidence="15" id="KW-1185">Reference proteome</keyword>
<gene>
    <name evidence="14" type="ORF">PUN28_012342</name>
</gene>
<proteinExistence type="inferred from homology"/>
<sequence>MKSDRTQSRQRVSNVNAKCWSILKRQAAEFCQNTGLHGYKYISQSERSMTERIIWAIIVFVSLGCAIVLMKMAWLYFATHPTLTVIETTHHGIWNFPFPAITICDINRMSYNLTKQFVENLETPANVSKNYLIQEMRLMNELLLPGIFGYDVQKNLTYLQDIIDNNHLSIPNVMNLITQNCSTLLTMCKWKGKTDQCDKYFKQSLSRNGLCCSFNYYTFPNSPALDNVERSAACGYESGMSIVINVDPNNYHAPTIGAYGIKVMIHYALDYPDFDTEIELVRLNTTHFISLNPTETYAKREMKDMPVSTRKCILNDETDKILYANVKERNLTYSAYSYHNCLAECRATIIRAKCGCIPYFVPQNSTRICNLKDVQCLTKYKSLFDTSWPSMDETVISLLKTINNINESPCGCIPDCTLYYYPFESSYGNIDTTTYYYNGRFSKNSRNGTAISMHNHTLVHIYFNDLVAFQYRRSVNYNWRNIFASFGGLLGLFAGFSLMSVFELLYFFVIRVITDACINSRKTRH</sequence>
<comment type="subcellular location">
    <subcellularLocation>
        <location evidence="1">Membrane</location>
        <topology evidence="1">Multi-pass membrane protein</topology>
    </subcellularLocation>
</comment>
<dbReference type="Gene3D" id="1.10.287.770">
    <property type="entry name" value="YojJ-like"/>
    <property type="match status" value="1"/>
</dbReference>
<dbReference type="PANTHER" id="PTHR11690:SF237">
    <property type="entry name" value="PICKPOCKET 16-RELATED"/>
    <property type="match status" value="1"/>
</dbReference>
<protein>
    <recommendedName>
        <fullName evidence="16">Sodium channel protein Nach</fullName>
    </recommendedName>
</protein>
<evidence type="ECO:0000256" key="4">
    <source>
        <dbReference type="ARBA" id="ARBA00022461"/>
    </source>
</evidence>
<name>A0AAW2FDD1_9HYME</name>
<keyword evidence="9 13" id="KW-0472">Membrane</keyword>
<comment type="caution">
    <text evidence="14">The sequence shown here is derived from an EMBL/GenBank/DDBJ whole genome shotgun (WGS) entry which is preliminary data.</text>
</comment>
<evidence type="ECO:0000256" key="5">
    <source>
        <dbReference type="ARBA" id="ARBA00022692"/>
    </source>
</evidence>
<evidence type="ECO:0000256" key="1">
    <source>
        <dbReference type="ARBA" id="ARBA00004141"/>
    </source>
</evidence>
<dbReference type="InterPro" id="IPR001873">
    <property type="entry name" value="ENaC"/>
</dbReference>
<evidence type="ECO:0000256" key="11">
    <source>
        <dbReference type="ARBA" id="ARBA00023303"/>
    </source>
</evidence>
<evidence type="ECO:0000256" key="6">
    <source>
        <dbReference type="ARBA" id="ARBA00022989"/>
    </source>
</evidence>
<evidence type="ECO:0000256" key="13">
    <source>
        <dbReference type="SAM" id="Phobius"/>
    </source>
</evidence>
<keyword evidence="5 12" id="KW-0812">Transmembrane</keyword>
<evidence type="ECO:0000256" key="2">
    <source>
        <dbReference type="ARBA" id="ARBA00007193"/>
    </source>
</evidence>
<keyword evidence="11 12" id="KW-0407">Ion channel</keyword>
<organism evidence="14 15">
    <name type="scientific">Cardiocondyla obscurior</name>
    <dbReference type="NCBI Taxonomy" id="286306"/>
    <lineage>
        <taxon>Eukaryota</taxon>
        <taxon>Metazoa</taxon>
        <taxon>Ecdysozoa</taxon>
        <taxon>Arthropoda</taxon>
        <taxon>Hexapoda</taxon>
        <taxon>Insecta</taxon>
        <taxon>Pterygota</taxon>
        <taxon>Neoptera</taxon>
        <taxon>Endopterygota</taxon>
        <taxon>Hymenoptera</taxon>
        <taxon>Apocrita</taxon>
        <taxon>Aculeata</taxon>
        <taxon>Formicoidea</taxon>
        <taxon>Formicidae</taxon>
        <taxon>Myrmicinae</taxon>
        <taxon>Cardiocondyla</taxon>
    </lineage>
</organism>
<evidence type="ECO:0000313" key="15">
    <source>
        <dbReference type="Proteomes" id="UP001430953"/>
    </source>
</evidence>
<evidence type="ECO:0000313" key="14">
    <source>
        <dbReference type="EMBL" id="KAL0113050.1"/>
    </source>
</evidence>
<comment type="similarity">
    <text evidence="2 12">Belongs to the amiloride-sensitive sodium channel (TC 1.A.6) family.</text>
</comment>
<keyword evidence="10 12" id="KW-0739">Sodium transport</keyword>
<dbReference type="AlphaFoldDB" id="A0AAW2FDD1"/>
<dbReference type="Gene3D" id="2.60.470.10">
    <property type="entry name" value="Acid-sensing ion channels like domains"/>
    <property type="match status" value="1"/>
</dbReference>
<keyword evidence="7" id="KW-0915">Sodium</keyword>
<feature type="transmembrane region" description="Helical" evidence="13">
    <location>
        <begin position="482"/>
        <end position="514"/>
    </location>
</feature>
<accession>A0AAW2FDD1</accession>
<evidence type="ECO:0000256" key="3">
    <source>
        <dbReference type="ARBA" id="ARBA00022448"/>
    </source>
</evidence>
<dbReference type="Pfam" id="PF00858">
    <property type="entry name" value="ASC"/>
    <property type="match status" value="1"/>
</dbReference>
<evidence type="ECO:0000256" key="10">
    <source>
        <dbReference type="ARBA" id="ARBA00023201"/>
    </source>
</evidence>
<keyword evidence="8 12" id="KW-0406">Ion transport</keyword>
<evidence type="ECO:0000256" key="7">
    <source>
        <dbReference type="ARBA" id="ARBA00023053"/>
    </source>
</evidence>
<evidence type="ECO:0000256" key="8">
    <source>
        <dbReference type="ARBA" id="ARBA00023065"/>
    </source>
</evidence>
<evidence type="ECO:0000256" key="9">
    <source>
        <dbReference type="ARBA" id="ARBA00023136"/>
    </source>
</evidence>
<keyword evidence="6 13" id="KW-1133">Transmembrane helix</keyword>
<feature type="transmembrane region" description="Helical" evidence="13">
    <location>
        <begin position="53"/>
        <end position="77"/>
    </location>
</feature>
<keyword evidence="4 12" id="KW-0894">Sodium channel</keyword>
<dbReference type="PANTHER" id="PTHR11690">
    <property type="entry name" value="AMILORIDE-SENSITIVE SODIUM CHANNEL-RELATED"/>
    <property type="match status" value="1"/>
</dbReference>
<reference evidence="14 15" key="1">
    <citation type="submission" date="2023-03" db="EMBL/GenBank/DDBJ databases">
        <title>High recombination rates correlate with genetic variation in Cardiocondyla obscurior ants.</title>
        <authorList>
            <person name="Errbii M."/>
        </authorList>
    </citation>
    <scope>NUCLEOTIDE SEQUENCE [LARGE SCALE GENOMIC DNA]</scope>
    <source>
        <strain evidence="14">Alpha-2009</strain>
        <tissue evidence="14">Whole body</tissue>
    </source>
</reference>
<dbReference type="GO" id="GO:0015280">
    <property type="term" value="F:ligand-gated sodium channel activity"/>
    <property type="evidence" value="ECO:0007669"/>
    <property type="project" value="TreeGrafter"/>
</dbReference>
<dbReference type="EMBL" id="JADYXP020000012">
    <property type="protein sequence ID" value="KAL0113050.1"/>
    <property type="molecule type" value="Genomic_DNA"/>
</dbReference>
<dbReference type="PRINTS" id="PR01078">
    <property type="entry name" value="AMINACHANNEL"/>
</dbReference>